<dbReference type="Proteomes" id="UP000051298">
    <property type="component" value="Unassembled WGS sequence"/>
</dbReference>
<name>A0A0P1FG39_9RHOB</name>
<evidence type="ECO:0000313" key="1">
    <source>
        <dbReference type="EMBL" id="CUH58917.1"/>
    </source>
</evidence>
<reference evidence="1 2" key="1">
    <citation type="submission" date="2015-09" db="EMBL/GenBank/DDBJ databases">
        <authorList>
            <consortium name="Swine Surveillance"/>
        </authorList>
    </citation>
    <scope>NUCLEOTIDE SEQUENCE [LARGE SCALE GENOMIC DNA]</scope>
    <source>
        <strain evidence="1 2">CECT 5294</strain>
    </source>
</reference>
<dbReference type="CDD" id="cd07812">
    <property type="entry name" value="SRPBCC"/>
    <property type="match status" value="1"/>
</dbReference>
<dbReference type="RefSeq" id="WP_058122252.1">
    <property type="nucleotide sequence ID" value="NZ_CYRX01000007.1"/>
</dbReference>
<protein>
    <recommendedName>
        <fullName evidence="3">Polyketide cyclase / dehydrase and lipid transport</fullName>
    </recommendedName>
</protein>
<dbReference type="Gene3D" id="3.30.530.20">
    <property type="match status" value="1"/>
</dbReference>
<gene>
    <name evidence="1" type="ORF">THS5294_00197</name>
</gene>
<organism evidence="1 2">
    <name type="scientific">Thalassobacter stenotrophicus</name>
    <dbReference type="NCBI Taxonomy" id="266809"/>
    <lineage>
        <taxon>Bacteria</taxon>
        <taxon>Pseudomonadati</taxon>
        <taxon>Pseudomonadota</taxon>
        <taxon>Alphaproteobacteria</taxon>
        <taxon>Rhodobacterales</taxon>
        <taxon>Roseobacteraceae</taxon>
        <taxon>Thalassobacter</taxon>
    </lineage>
</organism>
<accession>A0A0P1FG39</accession>
<evidence type="ECO:0008006" key="3">
    <source>
        <dbReference type="Google" id="ProtNLM"/>
    </source>
</evidence>
<sequence>MKLTAKADIAAPIDQAFESLCDPDRLEQTVRGQGGIIRRNPIGPVEEGTQWDARIAFRGASREVSFIVTSLEAPMLMRFRGNGAAFDIAVDVELAVVDAVTTRLTVTTQGAPKTLPARIMMQSLKLAHGQILARYRARIAEYVAETEAEMRLS</sequence>
<dbReference type="AlphaFoldDB" id="A0A0P1FG39"/>
<dbReference type="eggNOG" id="COG3427">
    <property type="taxonomic scope" value="Bacteria"/>
</dbReference>
<dbReference type="EMBL" id="CYRX01000007">
    <property type="protein sequence ID" value="CUH58917.1"/>
    <property type="molecule type" value="Genomic_DNA"/>
</dbReference>
<proteinExistence type="predicted"/>
<dbReference type="STRING" id="266809.PM03_07765"/>
<evidence type="ECO:0000313" key="2">
    <source>
        <dbReference type="Proteomes" id="UP000051298"/>
    </source>
</evidence>
<dbReference type="InterPro" id="IPR023393">
    <property type="entry name" value="START-like_dom_sf"/>
</dbReference>
<dbReference type="SUPFAM" id="SSF55961">
    <property type="entry name" value="Bet v1-like"/>
    <property type="match status" value="1"/>
</dbReference>